<dbReference type="Gene3D" id="1.25.40.10">
    <property type="entry name" value="Tetratricopeptide repeat domain"/>
    <property type="match status" value="4"/>
</dbReference>
<dbReference type="PANTHER" id="PTHR47933">
    <property type="entry name" value="PENTATRICOPEPTIDE REPEAT-CONTAINING PROTEIN 1, MITOCHONDRIAL"/>
    <property type="match status" value="1"/>
</dbReference>
<evidence type="ECO:0000256" key="1">
    <source>
        <dbReference type="ARBA" id="ARBA00022737"/>
    </source>
</evidence>
<dbReference type="AlphaFoldDB" id="A0AAD8YPP3"/>
<feature type="region of interest" description="Disordered" evidence="2">
    <location>
        <begin position="61"/>
        <end position="80"/>
    </location>
</feature>
<accession>A0AAD8YPP3</accession>
<proteinExistence type="predicted"/>
<protein>
    <submittedName>
        <fullName evidence="3">Pentatricopeptide repeat-containing protein</fullName>
    </submittedName>
</protein>
<name>A0AAD8YPP3_9STRA</name>
<keyword evidence="1" id="KW-0677">Repeat</keyword>
<organism evidence="3 4">
    <name type="scientific">Skeletonema marinoi</name>
    <dbReference type="NCBI Taxonomy" id="267567"/>
    <lineage>
        <taxon>Eukaryota</taxon>
        <taxon>Sar</taxon>
        <taxon>Stramenopiles</taxon>
        <taxon>Ochrophyta</taxon>
        <taxon>Bacillariophyta</taxon>
        <taxon>Coscinodiscophyceae</taxon>
        <taxon>Thalassiosirophycidae</taxon>
        <taxon>Thalassiosirales</taxon>
        <taxon>Skeletonemataceae</taxon>
        <taxon>Skeletonema</taxon>
        <taxon>Skeletonema marinoi-dohrnii complex</taxon>
    </lineage>
</organism>
<dbReference type="InterPro" id="IPR051240">
    <property type="entry name" value="Mito_RNA-Proc/Resp"/>
</dbReference>
<dbReference type="Proteomes" id="UP001224775">
    <property type="component" value="Unassembled WGS sequence"/>
</dbReference>
<sequence length="902" mass="100419">MKGRSLLCQCIRRSSTALSRQAATRPSAQWNFQHQQSSHFRHHYFASVTEPIQTGTINNQKEESHAPNLDFTSEAPTSANEERSLHSTIHYVLTRDVGRLSIVNIQKARSFLSITSKWNNEKGAVLCEQLLERLFEERYTGSNINVVIESDMYNICMNAWNKSNADGQKIVHQVESILHRMEQRYFDHQDTPPDNISYNCLINAYSKSDEDSADKVESILEKMNSFAHDNNVFSSEAASRISPDETTYNSMMNYYASRKNDHISAQRAEDLLLQLSGLSQHDSAWSNSGGGIHGAKRAEELLRMMLKLRKEHANVQPTSLTFSTAINAYSKVAPEDSATAVRRAIELLDELEGLYIPDSENINTCYNAAANVIAKSGVPNSSELILDLMNRMKNMDAVPDGMIGDVDGIKRGKQMLEQMIDEPHFEPTSANFNILLNAILKSKSERKLEEAEELVAQMQEIGGDARPDSASFNMIISALSRSNTPDAAEKAVDYLRSMLRLYNNDGYGKAKPDSFAFNCVINMLARSKHEWAYDVIQRTLSAMEAQERHGNASVLLDTITYNVVIGKLAQSASITNAKKVMKLLATMEAKAESGSTAVVPDIITYTNVLKLQGKVNPQRAASIASSYLTLAMSSDDKIFIDRVGFYTLLHALSRSNKFEDAATARNAWEWIEKSDRADVVLTSDACNLVTIAYSKNKTEEAAAEVLSFLSDLIHRYRQGDKDTVLPTKVGFSAAFIPLCATNRTNDALSLLKIIKALNIVPDAGCYISMLSALSGRSLQMQMKEDLEDVPTAAFNAAINACAWVSGSPVGQRKALEIAFEIFQQARKEKSYDSVTFGLIIKACMHLSKDDNARMKLIQPLFELCAKNGLVGSMVEREMRHLVSRLIPGKLPQEWTKNAKDKK</sequence>
<gene>
    <name evidence="3" type="ORF">QTG54_000954</name>
</gene>
<evidence type="ECO:0000256" key="2">
    <source>
        <dbReference type="SAM" id="MobiDB-lite"/>
    </source>
</evidence>
<feature type="compositionally biased region" description="Polar residues" evidence="2">
    <location>
        <begin position="70"/>
        <end position="79"/>
    </location>
</feature>
<dbReference type="GO" id="GO:0003729">
    <property type="term" value="F:mRNA binding"/>
    <property type="evidence" value="ECO:0007669"/>
    <property type="project" value="TreeGrafter"/>
</dbReference>
<dbReference type="EMBL" id="JATAAI010000001">
    <property type="protein sequence ID" value="KAK1749015.1"/>
    <property type="molecule type" value="Genomic_DNA"/>
</dbReference>
<reference evidence="3" key="1">
    <citation type="submission" date="2023-06" db="EMBL/GenBank/DDBJ databases">
        <title>Survivors Of The Sea: Transcriptome response of Skeletonema marinoi to long-term dormancy.</title>
        <authorList>
            <person name="Pinder M.I.M."/>
            <person name="Kourtchenko O."/>
            <person name="Robertson E.K."/>
            <person name="Larsson T."/>
            <person name="Maumus F."/>
            <person name="Osuna-Cruz C.M."/>
            <person name="Vancaester E."/>
            <person name="Stenow R."/>
            <person name="Vandepoele K."/>
            <person name="Ploug H."/>
            <person name="Bruchert V."/>
            <person name="Godhe A."/>
            <person name="Topel M."/>
        </authorList>
    </citation>
    <scope>NUCLEOTIDE SEQUENCE</scope>
    <source>
        <strain evidence="3">R05AC</strain>
    </source>
</reference>
<dbReference type="InterPro" id="IPR011990">
    <property type="entry name" value="TPR-like_helical_dom_sf"/>
</dbReference>
<keyword evidence="4" id="KW-1185">Reference proteome</keyword>
<evidence type="ECO:0000313" key="4">
    <source>
        <dbReference type="Proteomes" id="UP001224775"/>
    </source>
</evidence>
<comment type="caution">
    <text evidence="3">The sequence shown here is derived from an EMBL/GenBank/DDBJ whole genome shotgun (WGS) entry which is preliminary data.</text>
</comment>
<evidence type="ECO:0000313" key="3">
    <source>
        <dbReference type="EMBL" id="KAK1749015.1"/>
    </source>
</evidence>